<name>A0ABV6HPC9_9SPHI</name>
<dbReference type="InterPro" id="IPR036866">
    <property type="entry name" value="RibonucZ/Hydroxyglut_hydro"/>
</dbReference>
<dbReference type="RefSeq" id="WP_289552202.1">
    <property type="nucleotide sequence ID" value="NZ_JBHLWO010000002.1"/>
</dbReference>
<dbReference type="Proteomes" id="UP001589774">
    <property type="component" value="Unassembled WGS sequence"/>
</dbReference>
<dbReference type="Gene3D" id="3.60.15.10">
    <property type="entry name" value="Ribonuclease Z/Hydroxyacylglutathione hydrolase-like"/>
    <property type="match status" value="1"/>
</dbReference>
<dbReference type="InterPro" id="IPR050114">
    <property type="entry name" value="UPF0173_UPF0282_UlaG_hydrolase"/>
</dbReference>
<dbReference type="InterPro" id="IPR001279">
    <property type="entry name" value="Metallo-B-lactamas"/>
</dbReference>
<keyword evidence="1" id="KW-0378">Hydrolase</keyword>
<keyword evidence="4" id="KW-1185">Reference proteome</keyword>
<dbReference type="EMBL" id="JBHLWO010000002">
    <property type="protein sequence ID" value="MFC0320768.1"/>
    <property type="molecule type" value="Genomic_DNA"/>
</dbReference>
<accession>A0ABV6HPC9</accession>
<sequence>MKKISTAPLEATYLGGPTVVLEIGGLRLMTDPTLDPAGTEFVLNERMSEKKYSGPAAFPETPIDIVLLSHDQHFDNLDGSGRNFLKEVQTTLTTKVGAERLKGTAIGLDPGEYRMYDAPNGDRIKITATPARHGPAGIESITGDVIGFHLSVSGDNDFELYITGDTVYYNEIEKLGQHINPRYIFIFAGAARPRGPFNVTMGTNDAIDTAHIFPQATLIPLHAEGWSHYTENTSSLTEAFRILGIEHQLQILEAGVVTALPINKDSIAN</sequence>
<organism evidence="3 4">
    <name type="scientific">Olivibacter oleidegradans</name>
    <dbReference type="NCBI Taxonomy" id="760123"/>
    <lineage>
        <taxon>Bacteria</taxon>
        <taxon>Pseudomonadati</taxon>
        <taxon>Bacteroidota</taxon>
        <taxon>Sphingobacteriia</taxon>
        <taxon>Sphingobacteriales</taxon>
        <taxon>Sphingobacteriaceae</taxon>
        <taxon>Olivibacter</taxon>
    </lineage>
</organism>
<reference evidence="3 4" key="1">
    <citation type="submission" date="2024-09" db="EMBL/GenBank/DDBJ databases">
        <authorList>
            <person name="Sun Q."/>
            <person name="Mori K."/>
        </authorList>
    </citation>
    <scope>NUCLEOTIDE SEQUENCE [LARGE SCALE GENOMIC DNA]</scope>
    <source>
        <strain evidence="3 4">CCM 7765</strain>
    </source>
</reference>
<evidence type="ECO:0000313" key="4">
    <source>
        <dbReference type="Proteomes" id="UP001589774"/>
    </source>
</evidence>
<feature type="domain" description="Metallo-beta-lactamase" evidence="2">
    <location>
        <begin position="28"/>
        <end position="222"/>
    </location>
</feature>
<gene>
    <name evidence="3" type="ORF">ACFFI0_20755</name>
</gene>
<evidence type="ECO:0000256" key="1">
    <source>
        <dbReference type="ARBA" id="ARBA00022801"/>
    </source>
</evidence>
<evidence type="ECO:0000259" key="2">
    <source>
        <dbReference type="Pfam" id="PF12706"/>
    </source>
</evidence>
<evidence type="ECO:0000313" key="3">
    <source>
        <dbReference type="EMBL" id="MFC0320768.1"/>
    </source>
</evidence>
<dbReference type="SUPFAM" id="SSF56281">
    <property type="entry name" value="Metallo-hydrolase/oxidoreductase"/>
    <property type="match status" value="1"/>
</dbReference>
<comment type="caution">
    <text evidence="3">The sequence shown here is derived from an EMBL/GenBank/DDBJ whole genome shotgun (WGS) entry which is preliminary data.</text>
</comment>
<protein>
    <submittedName>
        <fullName evidence="3">MBL fold metallo-hydrolase</fullName>
    </submittedName>
</protein>
<dbReference type="Pfam" id="PF12706">
    <property type="entry name" value="Lactamase_B_2"/>
    <property type="match status" value="1"/>
</dbReference>
<dbReference type="PANTHER" id="PTHR43546:SF9">
    <property type="entry name" value="L-ASCORBATE-6-PHOSPHATE LACTONASE ULAG-RELATED"/>
    <property type="match status" value="1"/>
</dbReference>
<dbReference type="PANTHER" id="PTHR43546">
    <property type="entry name" value="UPF0173 METAL-DEPENDENT HYDROLASE MJ1163-RELATED"/>
    <property type="match status" value="1"/>
</dbReference>
<proteinExistence type="predicted"/>